<dbReference type="SUPFAM" id="SSF53474">
    <property type="entry name" value="alpha/beta-Hydrolases"/>
    <property type="match status" value="1"/>
</dbReference>
<name>A0A494W9H0_9SPHN</name>
<sequence length="298" mass="31024">MKSIMWATAALLATTGAGLAKEPAPLSAVIADPAPDAAYPAGMSAFVIPAQDGAMNAVMYTASGPGTHPTLLLLHGFPGNEQNLDLAQAARRAGWNVLTLHYRGSWGSPGTFSFGHASDDAFTALQFLQQPATVAKFRIDTSAIVVAGHSMGGFMAADVAAAEPRVAGLFLIDPWDPSQTVSALSTPQGEAAWKAEVAGDLPPLAGATYESLTAEIRGDPAKFDLGRRLAGYGRRPLSIVGAERGIGDQARRAAADAQAANPQARLTIWPTDHSFSDRRIALADALVRFLAGVAPTIR</sequence>
<dbReference type="GO" id="GO:0052689">
    <property type="term" value="F:carboxylic ester hydrolase activity"/>
    <property type="evidence" value="ECO:0007669"/>
    <property type="project" value="UniProtKB-ARBA"/>
</dbReference>
<dbReference type="EMBL" id="AP018664">
    <property type="protein sequence ID" value="BBD97052.1"/>
    <property type="molecule type" value="Genomic_DNA"/>
</dbReference>
<dbReference type="Gene3D" id="3.40.50.1820">
    <property type="entry name" value="alpha/beta hydrolase"/>
    <property type="match status" value="1"/>
</dbReference>
<dbReference type="RefSeq" id="WP_066703513.1">
    <property type="nucleotide sequence ID" value="NZ_AP018664.1"/>
</dbReference>
<organism evidence="5 6">
    <name type="scientific">Sphingobium amiense</name>
    <dbReference type="NCBI Taxonomy" id="135719"/>
    <lineage>
        <taxon>Bacteria</taxon>
        <taxon>Pseudomonadati</taxon>
        <taxon>Pseudomonadota</taxon>
        <taxon>Alphaproteobacteria</taxon>
        <taxon>Sphingomonadales</taxon>
        <taxon>Sphingomonadaceae</taxon>
        <taxon>Sphingobium</taxon>
    </lineage>
</organism>
<dbReference type="InterPro" id="IPR050261">
    <property type="entry name" value="FrsA_esterase"/>
</dbReference>
<evidence type="ECO:0000256" key="3">
    <source>
        <dbReference type="SAM" id="SignalP"/>
    </source>
</evidence>
<gene>
    <name evidence="5" type="ORF">SAMIE_1005530</name>
</gene>
<accession>A0A494W9H0</accession>
<dbReference type="InterPro" id="IPR000073">
    <property type="entry name" value="AB_hydrolase_1"/>
</dbReference>
<feature type="signal peptide" evidence="3">
    <location>
        <begin position="1"/>
        <end position="20"/>
    </location>
</feature>
<keyword evidence="1 5" id="KW-0378">Hydrolase</keyword>
<evidence type="ECO:0000259" key="4">
    <source>
        <dbReference type="Pfam" id="PF12697"/>
    </source>
</evidence>
<protein>
    <submittedName>
        <fullName evidence="5">Alpha/beta hydrolase</fullName>
    </submittedName>
</protein>
<feature type="domain" description="AB hydrolase-1" evidence="4">
    <location>
        <begin position="71"/>
        <end position="281"/>
    </location>
</feature>
<evidence type="ECO:0000256" key="2">
    <source>
        <dbReference type="ARBA" id="ARBA00038115"/>
    </source>
</evidence>
<reference evidence="5 6" key="1">
    <citation type="submission" date="2018-05" db="EMBL/GenBank/DDBJ databases">
        <title>Complete Genome Sequence of the Nonylphenol-Degrading Bacterium Sphingobium amiense DSM 16289T.</title>
        <authorList>
            <person name="Ootsuka M."/>
            <person name="Nishizawa T."/>
            <person name="Ohta H."/>
        </authorList>
    </citation>
    <scope>NUCLEOTIDE SEQUENCE [LARGE SCALE GENOMIC DNA]</scope>
    <source>
        <strain evidence="5 6">DSM 16289</strain>
    </source>
</reference>
<dbReference type="Proteomes" id="UP000279959">
    <property type="component" value="Chromosome"/>
</dbReference>
<proteinExistence type="inferred from homology"/>
<keyword evidence="3" id="KW-0732">Signal</keyword>
<feature type="chain" id="PRO_5019782122" evidence="3">
    <location>
        <begin position="21"/>
        <end position="298"/>
    </location>
</feature>
<dbReference type="AlphaFoldDB" id="A0A494W9H0"/>
<comment type="similarity">
    <text evidence="2">Belongs to the AB hydrolase superfamily. FUS2 hydrolase family.</text>
</comment>
<dbReference type="InterPro" id="IPR029058">
    <property type="entry name" value="AB_hydrolase_fold"/>
</dbReference>
<dbReference type="PANTHER" id="PTHR22946:SF9">
    <property type="entry name" value="POLYKETIDE TRANSFERASE AF380"/>
    <property type="match status" value="1"/>
</dbReference>
<evidence type="ECO:0000313" key="5">
    <source>
        <dbReference type="EMBL" id="BBD97052.1"/>
    </source>
</evidence>
<dbReference type="PANTHER" id="PTHR22946">
    <property type="entry name" value="DIENELACTONE HYDROLASE DOMAIN-CONTAINING PROTEIN-RELATED"/>
    <property type="match status" value="1"/>
</dbReference>
<dbReference type="Pfam" id="PF12697">
    <property type="entry name" value="Abhydrolase_6"/>
    <property type="match status" value="1"/>
</dbReference>
<dbReference type="KEGG" id="sami:SAMIE_1005530"/>
<evidence type="ECO:0000313" key="6">
    <source>
        <dbReference type="Proteomes" id="UP000279959"/>
    </source>
</evidence>
<evidence type="ECO:0000256" key="1">
    <source>
        <dbReference type="ARBA" id="ARBA00022801"/>
    </source>
</evidence>
<keyword evidence="6" id="KW-1185">Reference proteome</keyword>